<evidence type="ECO:0000256" key="1">
    <source>
        <dbReference type="ARBA" id="ARBA00006525"/>
    </source>
</evidence>
<dbReference type="AlphaFoldDB" id="A0A9X5BG91"/>
<dbReference type="Proteomes" id="UP001154420">
    <property type="component" value="Unassembled WGS sequence"/>
</dbReference>
<evidence type="ECO:0000313" key="4">
    <source>
        <dbReference type="Proteomes" id="UP001154420"/>
    </source>
</evidence>
<dbReference type="PANTHER" id="PTHR43022">
    <property type="entry name" value="PROTEIN SMF"/>
    <property type="match status" value="1"/>
</dbReference>
<comment type="similarity">
    <text evidence="1">Belongs to the DprA/Smf family.</text>
</comment>
<evidence type="ECO:0000313" key="3">
    <source>
        <dbReference type="EMBL" id="NBJ93526.1"/>
    </source>
</evidence>
<evidence type="ECO:0000259" key="2">
    <source>
        <dbReference type="Pfam" id="PF02481"/>
    </source>
</evidence>
<dbReference type="Gene3D" id="3.40.50.450">
    <property type="match status" value="1"/>
</dbReference>
<name>A0A9X5BG91_9FIRM</name>
<dbReference type="InterPro" id="IPR057666">
    <property type="entry name" value="DrpA_SLOG"/>
</dbReference>
<reference evidence="3" key="1">
    <citation type="submission" date="2018-09" db="EMBL/GenBank/DDBJ databases">
        <title>Murine metabolic-syndrome-specific gut microbial biobank.</title>
        <authorList>
            <person name="Liu C."/>
        </authorList>
    </citation>
    <scope>NUCLEOTIDE SEQUENCE</scope>
    <source>
        <strain evidence="3">D42-62</strain>
    </source>
</reference>
<dbReference type="RefSeq" id="WP_160560595.1">
    <property type="nucleotide sequence ID" value="NZ_QZDT01000020.1"/>
</dbReference>
<gene>
    <name evidence="3" type="primary">dprA</name>
    <name evidence="3" type="ORF">D5281_13200</name>
</gene>
<keyword evidence="4" id="KW-1185">Reference proteome</keyword>
<dbReference type="SUPFAM" id="SSF47781">
    <property type="entry name" value="RuvA domain 2-like"/>
    <property type="match status" value="1"/>
</dbReference>
<dbReference type="Pfam" id="PF02481">
    <property type="entry name" value="DNA_processg_A"/>
    <property type="match status" value="1"/>
</dbReference>
<dbReference type="GO" id="GO:0009294">
    <property type="term" value="P:DNA-mediated transformation"/>
    <property type="evidence" value="ECO:0007669"/>
    <property type="project" value="InterPro"/>
</dbReference>
<dbReference type="InterPro" id="IPR010994">
    <property type="entry name" value="RuvA_2-like"/>
</dbReference>
<proteinExistence type="inferred from homology"/>
<dbReference type="InterPro" id="IPR003488">
    <property type="entry name" value="DprA"/>
</dbReference>
<organism evidence="3 4">
    <name type="scientific">Parablautia muri</name>
    <dbReference type="NCBI Taxonomy" id="2320879"/>
    <lineage>
        <taxon>Bacteria</taxon>
        <taxon>Bacillati</taxon>
        <taxon>Bacillota</taxon>
        <taxon>Clostridia</taxon>
        <taxon>Lachnospirales</taxon>
        <taxon>Lachnospiraceae</taxon>
        <taxon>Parablautia</taxon>
    </lineage>
</organism>
<dbReference type="NCBIfam" id="TIGR00732">
    <property type="entry name" value="dprA"/>
    <property type="match status" value="1"/>
</dbReference>
<sequence>MTENKIYQYWMHNLPGIGDRTIEKLLKAYGSAKAVYFAEEDSLKKVFREDKIRKIKEFSRGWNPQKRYQELLRKGIAFYCLEDAAYPERLRRLSHPPYALYCMGSLPEEDSPCVAVIGARECSEYGRYVAQAFAGEMASAGISIVSGMARGIDGIGQKAALESGGATYAVLGSGVDIIYPLSNQRLYYEILDKGGGIISVFPPGTEPKKQHFPERNRIVAGLSDALLVVEARIKSGTWITVDMALEQGKNVYAVPGRLTDRLSDGCNLLIRQGAGIALSPKDMMAEFTILANRKGEKGKGAKGKEKKSETSYYNGLLSFLDFYPVSIDEILEKMKKAGEDIEITELLSKLVDLCMEGGAKQVGGTYFVKIADNCGG</sequence>
<accession>A0A9X5BG91</accession>
<dbReference type="OrthoDB" id="9785707at2"/>
<dbReference type="SUPFAM" id="SSF102405">
    <property type="entry name" value="MCP/YpsA-like"/>
    <property type="match status" value="1"/>
</dbReference>
<feature type="domain" description="Smf/DprA SLOG" evidence="2">
    <location>
        <begin position="79"/>
        <end position="287"/>
    </location>
</feature>
<comment type="caution">
    <text evidence="3">The sequence shown here is derived from an EMBL/GenBank/DDBJ whole genome shotgun (WGS) entry which is preliminary data.</text>
</comment>
<protein>
    <submittedName>
        <fullName evidence="3">DNA-protecting protein DprA</fullName>
    </submittedName>
</protein>
<dbReference type="PANTHER" id="PTHR43022:SF1">
    <property type="entry name" value="PROTEIN SMF"/>
    <property type="match status" value="1"/>
</dbReference>
<dbReference type="EMBL" id="QZDT01000020">
    <property type="protein sequence ID" value="NBJ93526.1"/>
    <property type="molecule type" value="Genomic_DNA"/>
</dbReference>